<reference evidence="1" key="1">
    <citation type="journal article" date="2023" name="Mol. Biol. Evol.">
        <title>Third-Generation Sequencing Reveals the Adaptive Role of the Epigenome in Three Deep-Sea Polychaetes.</title>
        <authorList>
            <person name="Perez M."/>
            <person name="Aroh O."/>
            <person name="Sun Y."/>
            <person name="Lan Y."/>
            <person name="Juniper S.K."/>
            <person name="Young C.R."/>
            <person name="Angers B."/>
            <person name="Qian P.Y."/>
        </authorList>
    </citation>
    <scope>NUCLEOTIDE SEQUENCE</scope>
    <source>
        <strain evidence="1">R07B-5</strain>
    </source>
</reference>
<accession>A0AAD9P683</accession>
<evidence type="ECO:0000313" key="2">
    <source>
        <dbReference type="Proteomes" id="UP001209878"/>
    </source>
</evidence>
<protein>
    <submittedName>
        <fullName evidence="1">Uncharacterized protein</fullName>
    </submittedName>
</protein>
<comment type="caution">
    <text evidence="1">The sequence shown here is derived from an EMBL/GenBank/DDBJ whole genome shotgun (WGS) entry which is preliminary data.</text>
</comment>
<gene>
    <name evidence="1" type="ORF">NP493_124g01022</name>
</gene>
<dbReference type="EMBL" id="JAODUO010000125">
    <property type="protein sequence ID" value="KAK2188700.1"/>
    <property type="molecule type" value="Genomic_DNA"/>
</dbReference>
<proteinExistence type="predicted"/>
<sequence>MWRRYLQVDEDINWVAGWEVHRHYGESKRLAEAEKKLLQKIIAERTQVTLSAWIKQKDSTEEDLRCINSICGGRDKMAAEVSDNTRKFVDANKGRLRNPAMLVSRQSVLSQYGCKEVNKTQIQVSLKTMATVTKRTFYLKVAN</sequence>
<keyword evidence="2" id="KW-1185">Reference proteome</keyword>
<organism evidence="1 2">
    <name type="scientific">Ridgeia piscesae</name>
    <name type="common">Tubeworm</name>
    <dbReference type="NCBI Taxonomy" id="27915"/>
    <lineage>
        <taxon>Eukaryota</taxon>
        <taxon>Metazoa</taxon>
        <taxon>Spiralia</taxon>
        <taxon>Lophotrochozoa</taxon>
        <taxon>Annelida</taxon>
        <taxon>Polychaeta</taxon>
        <taxon>Sedentaria</taxon>
        <taxon>Canalipalpata</taxon>
        <taxon>Sabellida</taxon>
        <taxon>Siboglinidae</taxon>
        <taxon>Ridgeia</taxon>
    </lineage>
</organism>
<name>A0AAD9P683_RIDPI</name>
<evidence type="ECO:0000313" key="1">
    <source>
        <dbReference type="EMBL" id="KAK2188700.1"/>
    </source>
</evidence>
<dbReference type="AlphaFoldDB" id="A0AAD9P683"/>
<dbReference type="Proteomes" id="UP001209878">
    <property type="component" value="Unassembled WGS sequence"/>
</dbReference>